<dbReference type="AlphaFoldDB" id="A0A1V9XYW4"/>
<dbReference type="EMBL" id="MNPL01001915">
    <property type="protein sequence ID" value="OQR78697.1"/>
    <property type="molecule type" value="Genomic_DNA"/>
</dbReference>
<dbReference type="InParanoid" id="A0A1V9XYW4"/>
<gene>
    <name evidence="2" type="ORF">BIW11_00261</name>
</gene>
<evidence type="ECO:0000313" key="3">
    <source>
        <dbReference type="Proteomes" id="UP000192247"/>
    </source>
</evidence>
<dbReference type="Proteomes" id="UP000192247">
    <property type="component" value="Unassembled WGS sequence"/>
</dbReference>
<organism evidence="2 3">
    <name type="scientific">Tropilaelaps mercedesae</name>
    <dbReference type="NCBI Taxonomy" id="418985"/>
    <lineage>
        <taxon>Eukaryota</taxon>
        <taxon>Metazoa</taxon>
        <taxon>Ecdysozoa</taxon>
        <taxon>Arthropoda</taxon>
        <taxon>Chelicerata</taxon>
        <taxon>Arachnida</taxon>
        <taxon>Acari</taxon>
        <taxon>Parasitiformes</taxon>
        <taxon>Mesostigmata</taxon>
        <taxon>Gamasina</taxon>
        <taxon>Dermanyssoidea</taxon>
        <taxon>Laelapidae</taxon>
        <taxon>Tropilaelaps</taxon>
    </lineage>
</organism>
<evidence type="ECO:0000256" key="1">
    <source>
        <dbReference type="SAM" id="MobiDB-lite"/>
    </source>
</evidence>
<comment type="caution">
    <text evidence="2">The sequence shown here is derived from an EMBL/GenBank/DDBJ whole genome shotgun (WGS) entry which is preliminary data.</text>
</comment>
<evidence type="ECO:0000313" key="2">
    <source>
        <dbReference type="EMBL" id="OQR78697.1"/>
    </source>
</evidence>
<keyword evidence="3" id="KW-1185">Reference proteome</keyword>
<feature type="non-terminal residue" evidence="2">
    <location>
        <position position="143"/>
    </location>
</feature>
<name>A0A1V9XYW4_9ACAR</name>
<sequence length="143" mass="15822">MIRGRAVLRKKPHQQSAWLQLLLAVGLFRWRLPDPSLSPTSWAATLEGLHHSHSLRGGMGALQLTGAPLVPSLHPKAGLLWGDEEDNLFANDDFERLSYLYRRAHSHLIAYLAEDLQDRPTGASAAGPTVIDDPQQADSLTRE</sequence>
<accession>A0A1V9XYW4</accession>
<feature type="region of interest" description="Disordered" evidence="1">
    <location>
        <begin position="120"/>
        <end position="143"/>
    </location>
</feature>
<proteinExistence type="predicted"/>
<protein>
    <submittedName>
        <fullName evidence="2">Uncharacterized protein</fullName>
    </submittedName>
</protein>
<reference evidence="2 3" key="1">
    <citation type="journal article" date="2017" name="Gigascience">
        <title>Draft genome of the honey bee ectoparasitic mite, Tropilaelaps mercedesae, is shaped by the parasitic life history.</title>
        <authorList>
            <person name="Dong X."/>
            <person name="Armstrong S.D."/>
            <person name="Xia D."/>
            <person name="Makepeace B.L."/>
            <person name="Darby A.C."/>
            <person name="Kadowaki T."/>
        </authorList>
    </citation>
    <scope>NUCLEOTIDE SEQUENCE [LARGE SCALE GENOMIC DNA]</scope>
    <source>
        <strain evidence="2">Wuxi-XJTLU</strain>
    </source>
</reference>